<dbReference type="GO" id="GO:0003824">
    <property type="term" value="F:catalytic activity"/>
    <property type="evidence" value="ECO:0007669"/>
    <property type="project" value="InterPro"/>
</dbReference>
<reference evidence="4 5" key="1">
    <citation type="submission" date="2023-08" db="EMBL/GenBank/DDBJ databases">
        <authorList>
            <person name="Palmer J.M."/>
        </authorList>
    </citation>
    <scope>NUCLEOTIDE SEQUENCE [LARGE SCALE GENOMIC DNA]</scope>
    <source>
        <strain evidence="4 5">TWF481</strain>
    </source>
</reference>
<evidence type="ECO:0000259" key="2">
    <source>
        <dbReference type="Pfam" id="PF01048"/>
    </source>
</evidence>
<feature type="region of interest" description="Disordered" evidence="1">
    <location>
        <begin position="282"/>
        <end position="301"/>
    </location>
</feature>
<proteinExistence type="predicted"/>
<dbReference type="Proteomes" id="UP001370758">
    <property type="component" value="Unassembled WGS sequence"/>
</dbReference>
<feature type="compositionally biased region" description="Polar residues" evidence="1">
    <location>
        <begin position="287"/>
        <end position="299"/>
    </location>
</feature>
<dbReference type="PANTHER" id="PTHR46082:SF6">
    <property type="entry name" value="AAA+ ATPASE DOMAIN-CONTAINING PROTEIN-RELATED"/>
    <property type="match status" value="1"/>
</dbReference>
<protein>
    <recommendedName>
        <fullName evidence="6">Nucleoside phosphorylase domain-containing protein</fullName>
    </recommendedName>
</protein>
<dbReference type="InterPro" id="IPR035994">
    <property type="entry name" value="Nucleoside_phosphorylase_sf"/>
</dbReference>
<evidence type="ECO:0000313" key="5">
    <source>
        <dbReference type="Proteomes" id="UP001370758"/>
    </source>
</evidence>
<sequence length="665" mass="74647">MSLEDLLEQGFFRGPTSGGAFSLQDKAILALSLSRCLLHLFQSGWIERPWDAESIQFLYRSTPAEILDIHHPYVRYHLSPRGEDYTDPKPAAYRDTMLCFARLLLEIELGSKIAINIPGDIKEQLFDILDNLDGPQGHYHHAVKGCLKFADSLAARENRAAKQAKSSRKNQDSRTRTALYRDVIEHLERNVSCFPNHKRYFVQRNLQIGDRSIRSEPPEADPRAGPQVGAPGIYRETYSRPEQSRDSHSLVPGQRLNLAMEPPEVDPEMEARRFRSTLPLDERPTHTTEIPTAQTTLPSHNRPLRRSEFEVAIVCALRLEYDAVAHIFDEFWDEEDDPYGKAPGDKNTYTTGRIGKFNVVLVLLPGMGKVNAASTTANFRVSYTGVQLALLVGICGGVPKYDDGVSKEILLGDVVISTDIIQYDFGRLLSGGFKRKNTRQDALGRPNTDITSFIGTLRTEIHLKRLRRKTMQYLATIQGNNSRSRYADPGTDEDKLFEPSYIHKHASNSAFDCHVCDECTHESDPVCDGASVALCSVLRCDESQLVLRRRLELDGAGVPRNCSSVYEDWVCERARPILHFGPIASGDTVMKSGKDRDRHAERDGVIAFEMEGAGVWENLSCIVIKGVCDYADSHKNKKWQNFAAATAACATKALLEKYPKQTNEF</sequence>
<dbReference type="InterPro" id="IPR053137">
    <property type="entry name" value="NLR-like"/>
</dbReference>
<feature type="domain" description="DUF7580" evidence="3">
    <location>
        <begin position="2"/>
        <end position="192"/>
    </location>
</feature>
<dbReference type="InterPro" id="IPR000845">
    <property type="entry name" value="Nucleoside_phosphorylase_d"/>
</dbReference>
<dbReference type="InterPro" id="IPR056002">
    <property type="entry name" value="DUF7580"/>
</dbReference>
<keyword evidence="5" id="KW-1185">Reference proteome</keyword>
<feature type="domain" description="Nucleoside phosphorylase" evidence="2">
    <location>
        <begin position="311"/>
        <end position="432"/>
    </location>
</feature>
<evidence type="ECO:0000313" key="4">
    <source>
        <dbReference type="EMBL" id="KAK6507674.1"/>
    </source>
</evidence>
<dbReference type="Pfam" id="PF24476">
    <property type="entry name" value="DUF7580"/>
    <property type="match status" value="1"/>
</dbReference>
<dbReference type="EMBL" id="JAVHJL010000003">
    <property type="protein sequence ID" value="KAK6507674.1"/>
    <property type="molecule type" value="Genomic_DNA"/>
</dbReference>
<feature type="region of interest" description="Disordered" evidence="1">
    <location>
        <begin position="212"/>
        <end position="233"/>
    </location>
</feature>
<evidence type="ECO:0000256" key="1">
    <source>
        <dbReference type="SAM" id="MobiDB-lite"/>
    </source>
</evidence>
<organism evidence="4 5">
    <name type="scientific">Arthrobotrys musiformis</name>
    <dbReference type="NCBI Taxonomy" id="47236"/>
    <lineage>
        <taxon>Eukaryota</taxon>
        <taxon>Fungi</taxon>
        <taxon>Dikarya</taxon>
        <taxon>Ascomycota</taxon>
        <taxon>Pezizomycotina</taxon>
        <taxon>Orbiliomycetes</taxon>
        <taxon>Orbiliales</taxon>
        <taxon>Orbiliaceae</taxon>
        <taxon>Arthrobotrys</taxon>
    </lineage>
</organism>
<gene>
    <name evidence="4" type="ORF">TWF481_006097</name>
</gene>
<accession>A0AAV9WH33</accession>
<name>A0AAV9WH33_9PEZI</name>
<evidence type="ECO:0008006" key="6">
    <source>
        <dbReference type="Google" id="ProtNLM"/>
    </source>
</evidence>
<feature type="compositionally biased region" description="Basic and acidic residues" evidence="1">
    <location>
        <begin position="212"/>
        <end position="222"/>
    </location>
</feature>
<dbReference type="AlphaFoldDB" id="A0AAV9WH33"/>
<dbReference type="PANTHER" id="PTHR46082">
    <property type="entry name" value="ATP/GTP-BINDING PROTEIN-RELATED"/>
    <property type="match status" value="1"/>
</dbReference>
<dbReference type="SUPFAM" id="SSF53167">
    <property type="entry name" value="Purine and uridine phosphorylases"/>
    <property type="match status" value="1"/>
</dbReference>
<dbReference type="Pfam" id="PF01048">
    <property type="entry name" value="PNP_UDP_1"/>
    <property type="match status" value="1"/>
</dbReference>
<dbReference type="GO" id="GO:0009116">
    <property type="term" value="P:nucleoside metabolic process"/>
    <property type="evidence" value="ECO:0007669"/>
    <property type="project" value="InterPro"/>
</dbReference>
<comment type="caution">
    <text evidence="4">The sequence shown here is derived from an EMBL/GenBank/DDBJ whole genome shotgun (WGS) entry which is preliminary data.</text>
</comment>
<evidence type="ECO:0000259" key="3">
    <source>
        <dbReference type="Pfam" id="PF24476"/>
    </source>
</evidence>
<dbReference type="Gene3D" id="3.40.50.1580">
    <property type="entry name" value="Nucleoside phosphorylase domain"/>
    <property type="match status" value="1"/>
</dbReference>